<dbReference type="Gene3D" id="3.30.40.10">
    <property type="entry name" value="Zinc/RING finger domain, C3HC4 (zinc finger)"/>
    <property type="match status" value="1"/>
</dbReference>
<keyword evidence="2 4" id="KW-0863">Zinc-finger</keyword>
<reference evidence="7" key="1">
    <citation type="submission" date="2023-10" db="EMBL/GenBank/DDBJ databases">
        <title>Genome assembly of Pristionchus species.</title>
        <authorList>
            <person name="Yoshida K."/>
            <person name="Sommer R.J."/>
        </authorList>
    </citation>
    <scope>NUCLEOTIDE SEQUENCE</scope>
    <source>
        <strain evidence="7">RS0144</strain>
    </source>
</reference>
<dbReference type="InterPro" id="IPR013083">
    <property type="entry name" value="Znf_RING/FYVE/PHD"/>
</dbReference>
<evidence type="ECO:0000256" key="4">
    <source>
        <dbReference type="PROSITE-ProRule" id="PRU00146"/>
    </source>
</evidence>
<dbReference type="InterPro" id="IPR019787">
    <property type="entry name" value="Znf_PHD-finger"/>
</dbReference>
<dbReference type="InterPro" id="IPR001965">
    <property type="entry name" value="Znf_PHD"/>
</dbReference>
<dbReference type="InterPro" id="IPR011011">
    <property type="entry name" value="Znf_FYVE_PHD"/>
</dbReference>
<evidence type="ECO:0000256" key="3">
    <source>
        <dbReference type="ARBA" id="ARBA00022833"/>
    </source>
</evidence>
<feature type="compositionally biased region" description="Low complexity" evidence="5">
    <location>
        <begin position="31"/>
        <end position="46"/>
    </location>
</feature>
<organism evidence="7 8">
    <name type="scientific">Pristionchus entomophagus</name>
    <dbReference type="NCBI Taxonomy" id="358040"/>
    <lineage>
        <taxon>Eukaryota</taxon>
        <taxon>Metazoa</taxon>
        <taxon>Ecdysozoa</taxon>
        <taxon>Nematoda</taxon>
        <taxon>Chromadorea</taxon>
        <taxon>Rhabditida</taxon>
        <taxon>Rhabditina</taxon>
        <taxon>Diplogasteromorpha</taxon>
        <taxon>Diplogasteroidea</taxon>
        <taxon>Neodiplogasteridae</taxon>
        <taxon>Pristionchus</taxon>
    </lineage>
</organism>
<feature type="compositionally biased region" description="Polar residues" evidence="5">
    <location>
        <begin position="280"/>
        <end position="290"/>
    </location>
</feature>
<evidence type="ECO:0000256" key="1">
    <source>
        <dbReference type="ARBA" id="ARBA00022723"/>
    </source>
</evidence>
<feature type="region of interest" description="Disordered" evidence="5">
    <location>
        <begin position="31"/>
        <end position="180"/>
    </location>
</feature>
<feature type="non-terminal residue" evidence="7">
    <location>
        <position position="1"/>
    </location>
</feature>
<evidence type="ECO:0000313" key="8">
    <source>
        <dbReference type="Proteomes" id="UP001432027"/>
    </source>
</evidence>
<keyword evidence="8" id="KW-1185">Reference proteome</keyword>
<sequence length="290" mass="32784">AKNGMEELLRKKNIPSFIPLSQSSTCRRIQSPASIPPVISSAANKTGEVKKTKKEKVERPSKEEVHQSIISRRPSCKTDGIVEPPLKKSKATKTDEKTKSSTSTTVEVAISNNPVKALLKPTERKAYRDSTSSGSAKNAMVIDQSDTSCGSEVKQPTHERKEDHQKQPSRVVKKSNNDKNEEKEDYEISCICGQTKDDKKPMVQCDKCEIWRHIVCIFPVAKKAPNGSFICHMCHLTPKQARDFEDRLKEQKDKERERYNEQQKERRQIDMRSSIDATLATGSKASTRRK</sequence>
<keyword evidence="1" id="KW-0479">Metal-binding</keyword>
<dbReference type="PROSITE" id="PS50016">
    <property type="entry name" value="ZF_PHD_2"/>
    <property type="match status" value="1"/>
</dbReference>
<evidence type="ECO:0000259" key="6">
    <source>
        <dbReference type="PROSITE" id="PS50016"/>
    </source>
</evidence>
<dbReference type="Pfam" id="PF00628">
    <property type="entry name" value="PHD"/>
    <property type="match status" value="1"/>
</dbReference>
<comment type="caution">
    <text evidence="7">The sequence shown here is derived from an EMBL/GenBank/DDBJ whole genome shotgun (WGS) entry which is preliminary data.</text>
</comment>
<protein>
    <recommendedName>
        <fullName evidence="6">PHD-type domain-containing protein</fullName>
    </recommendedName>
</protein>
<feature type="compositionally biased region" description="Basic and acidic residues" evidence="5">
    <location>
        <begin position="250"/>
        <end position="270"/>
    </location>
</feature>
<accession>A0AAV5U0Z4</accession>
<name>A0AAV5U0Z4_9BILA</name>
<dbReference type="SUPFAM" id="SSF57903">
    <property type="entry name" value="FYVE/PHD zinc finger"/>
    <property type="match status" value="1"/>
</dbReference>
<dbReference type="SMART" id="SM00249">
    <property type="entry name" value="PHD"/>
    <property type="match status" value="1"/>
</dbReference>
<dbReference type="AlphaFoldDB" id="A0AAV5U0Z4"/>
<evidence type="ECO:0000256" key="5">
    <source>
        <dbReference type="SAM" id="MobiDB-lite"/>
    </source>
</evidence>
<proteinExistence type="predicted"/>
<dbReference type="GO" id="GO:0008270">
    <property type="term" value="F:zinc ion binding"/>
    <property type="evidence" value="ECO:0007669"/>
    <property type="project" value="UniProtKB-KW"/>
</dbReference>
<dbReference type="EMBL" id="BTSX01000005">
    <property type="protein sequence ID" value="GMT00100.1"/>
    <property type="molecule type" value="Genomic_DNA"/>
</dbReference>
<gene>
    <name evidence="7" type="ORF">PENTCL1PPCAC_22274</name>
</gene>
<feature type="compositionally biased region" description="Basic and acidic residues" evidence="5">
    <location>
        <begin position="155"/>
        <end position="166"/>
    </location>
</feature>
<feature type="domain" description="PHD-type" evidence="6">
    <location>
        <begin position="187"/>
        <end position="237"/>
    </location>
</feature>
<dbReference type="Proteomes" id="UP001432027">
    <property type="component" value="Unassembled WGS sequence"/>
</dbReference>
<keyword evidence="3" id="KW-0862">Zinc</keyword>
<feature type="region of interest" description="Disordered" evidence="5">
    <location>
        <begin position="250"/>
        <end position="290"/>
    </location>
</feature>
<feature type="compositionally biased region" description="Basic and acidic residues" evidence="5">
    <location>
        <begin position="47"/>
        <end position="66"/>
    </location>
</feature>
<evidence type="ECO:0000256" key="2">
    <source>
        <dbReference type="ARBA" id="ARBA00022771"/>
    </source>
</evidence>
<evidence type="ECO:0000313" key="7">
    <source>
        <dbReference type="EMBL" id="GMT00100.1"/>
    </source>
</evidence>